<accession>A0A9P5P3E9</accession>
<organism evidence="2 3">
    <name type="scientific">Rhodocollybia butyracea</name>
    <dbReference type="NCBI Taxonomy" id="206335"/>
    <lineage>
        <taxon>Eukaryota</taxon>
        <taxon>Fungi</taxon>
        <taxon>Dikarya</taxon>
        <taxon>Basidiomycota</taxon>
        <taxon>Agaricomycotina</taxon>
        <taxon>Agaricomycetes</taxon>
        <taxon>Agaricomycetidae</taxon>
        <taxon>Agaricales</taxon>
        <taxon>Marasmiineae</taxon>
        <taxon>Omphalotaceae</taxon>
        <taxon>Rhodocollybia</taxon>
    </lineage>
</organism>
<comment type="caution">
    <text evidence="2">The sequence shown here is derived from an EMBL/GenBank/DDBJ whole genome shotgun (WGS) entry which is preliminary data.</text>
</comment>
<feature type="non-terminal residue" evidence="2">
    <location>
        <position position="141"/>
    </location>
</feature>
<reference evidence="2" key="1">
    <citation type="submission" date="2020-11" db="EMBL/GenBank/DDBJ databases">
        <authorList>
            <consortium name="DOE Joint Genome Institute"/>
            <person name="Ahrendt S."/>
            <person name="Riley R."/>
            <person name="Andreopoulos W."/>
            <person name="Labutti K."/>
            <person name="Pangilinan J."/>
            <person name="Ruiz-Duenas F.J."/>
            <person name="Barrasa J.M."/>
            <person name="Sanchez-Garcia M."/>
            <person name="Camarero S."/>
            <person name="Miyauchi S."/>
            <person name="Serrano A."/>
            <person name="Linde D."/>
            <person name="Babiker R."/>
            <person name="Drula E."/>
            <person name="Ayuso-Fernandez I."/>
            <person name="Pacheco R."/>
            <person name="Padilla G."/>
            <person name="Ferreira P."/>
            <person name="Barriuso J."/>
            <person name="Kellner H."/>
            <person name="Castanera R."/>
            <person name="Alfaro M."/>
            <person name="Ramirez L."/>
            <person name="Pisabarro A.G."/>
            <person name="Kuo A."/>
            <person name="Tritt A."/>
            <person name="Lipzen A."/>
            <person name="He G."/>
            <person name="Yan M."/>
            <person name="Ng V."/>
            <person name="Cullen D."/>
            <person name="Martin F."/>
            <person name="Rosso M.-N."/>
            <person name="Henrissat B."/>
            <person name="Hibbett D."/>
            <person name="Martinez A.T."/>
            <person name="Grigoriev I.V."/>
        </authorList>
    </citation>
    <scope>NUCLEOTIDE SEQUENCE</scope>
    <source>
        <strain evidence="2">AH 40177</strain>
    </source>
</reference>
<protein>
    <submittedName>
        <fullName evidence="2">Uncharacterized protein</fullName>
    </submittedName>
</protein>
<dbReference type="AlphaFoldDB" id="A0A9P5P3E9"/>
<proteinExistence type="predicted"/>
<feature type="compositionally biased region" description="Acidic residues" evidence="1">
    <location>
        <begin position="21"/>
        <end position="36"/>
    </location>
</feature>
<feature type="region of interest" description="Disordered" evidence="1">
    <location>
        <begin position="1"/>
        <end position="51"/>
    </location>
</feature>
<feature type="region of interest" description="Disordered" evidence="1">
    <location>
        <begin position="98"/>
        <end position="141"/>
    </location>
</feature>
<evidence type="ECO:0000313" key="3">
    <source>
        <dbReference type="Proteomes" id="UP000772434"/>
    </source>
</evidence>
<dbReference type="Proteomes" id="UP000772434">
    <property type="component" value="Unassembled WGS sequence"/>
</dbReference>
<evidence type="ECO:0000313" key="2">
    <source>
        <dbReference type="EMBL" id="KAF9020343.1"/>
    </source>
</evidence>
<keyword evidence="3" id="KW-1185">Reference proteome</keyword>
<gene>
    <name evidence="2" type="ORF">BDP27DRAFT_1377942</name>
</gene>
<dbReference type="EMBL" id="JADNRY010001154">
    <property type="protein sequence ID" value="KAF9020343.1"/>
    <property type="molecule type" value="Genomic_DNA"/>
</dbReference>
<sequence length="141" mass="15162">MEFDLGSALEAVERSGGSETQSEEWDDIEPDCEIESMAETTAIQPPLLPAPSPCPAFDFLPKFLRLFFGSLEDLPDLSEVEDDKNSATVSQDDLVELKLNESSVAPAEANPGGGESSTAAAGSRPAELMESQRAKKRRKTS</sequence>
<evidence type="ECO:0000256" key="1">
    <source>
        <dbReference type="SAM" id="MobiDB-lite"/>
    </source>
</evidence>
<name>A0A9P5P3E9_9AGAR</name>